<gene>
    <name evidence="2" type="ORF">F131LOC_002000</name>
    <name evidence="1" type="ORF">F131LOC_04130</name>
</gene>
<reference evidence="2 3" key="2">
    <citation type="submission" date="2020-11" db="EMBL/GenBank/DDBJ databases">
        <title>Complete genome sequence of Pectobacterium versatile F131.</title>
        <authorList>
            <person name="Shirshikov F.V."/>
            <person name="Miroshnikov K."/>
            <person name="Toshakov S.V."/>
            <person name="Kabanova A.P."/>
            <person name="Barannik A.P."/>
            <person name="Shneider M."/>
            <person name="Ignatov A.N."/>
            <person name="Miroshnikov K.A."/>
            <person name="Mikhailova Y.V."/>
            <person name="Shelenkov A."/>
            <person name="Yanushevich Y.G."/>
            <person name="Evseev P.V."/>
        </authorList>
    </citation>
    <scope>NUCLEOTIDE SEQUENCE [LARGE SCALE GENOMIC DNA]</scope>
    <source>
        <strain evidence="2 3">F131</strain>
    </source>
</reference>
<evidence type="ECO:0000313" key="2">
    <source>
        <dbReference type="EMBL" id="QPK16198.1"/>
    </source>
</evidence>
<name>A0A855MAC0_9GAMM</name>
<evidence type="ECO:0000313" key="3">
    <source>
        <dbReference type="Proteomes" id="UP000237284"/>
    </source>
</evidence>
<proteinExistence type="predicted"/>
<dbReference type="Proteomes" id="UP000237284">
    <property type="component" value="Chromosome"/>
</dbReference>
<sequence length="108" mass="11936">MKDGLYSVFFKSNTQDFGAGVVSVKDDAVNGGDFAFFYQGKVNNNHLRLHVKQFNPDGQSVFGSLKDFYLNLSVSEQGQTGYKLEGSMESQSHLHLQVIANKISDLAL</sequence>
<dbReference type="EMBL" id="PDVW01000043">
    <property type="protein sequence ID" value="POY48146.1"/>
    <property type="molecule type" value="Genomic_DNA"/>
</dbReference>
<dbReference type="RefSeq" id="WP_103972447.1">
    <property type="nucleotide sequence ID" value="NZ_CP065030.1"/>
</dbReference>
<evidence type="ECO:0000313" key="1">
    <source>
        <dbReference type="EMBL" id="POY48146.1"/>
    </source>
</evidence>
<dbReference type="InterPro" id="IPR043019">
    <property type="entry name" value="GrlR_sf"/>
</dbReference>
<dbReference type="Gene3D" id="2.40.128.380">
    <property type="entry name" value="T3SS negative regulator GrlR"/>
    <property type="match status" value="1"/>
</dbReference>
<dbReference type="EMBL" id="CP065030">
    <property type="protein sequence ID" value="QPK16198.1"/>
    <property type="molecule type" value="Genomic_DNA"/>
</dbReference>
<dbReference type="AlphaFoldDB" id="A0A855MAC0"/>
<organism evidence="1">
    <name type="scientific">Pectobacterium versatile</name>
    <dbReference type="NCBI Taxonomy" id="2488639"/>
    <lineage>
        <taxon>Bacteria</taxon>
        <taxon>Pseudomonadati</taxon>
        <taxon>Pseudomonadota</taxon>
        <taxon>Gammaproteobacteria</taxon>
        <taxon>Enterobacterales</taxon>
        <taxon>Pectobacteriaceae</taxon>
        <taxon>Pectobacterium</taxon>
    </lineage>
</organism>
<accession>A0A855MAC0</accession>
<reference evidence="1" key="1">
    <citation type="submission" date="2017-12" db="EMBL/GenBank/DDBJ databases">
        <title>First report on the novel genomospecies/subspecies of Pectobacterium carotovorum in Russia.</title>
        <authorList>
            <person name="Shirshikov F.V."/>
            <person name="Miroshnikov K."/>
            <person name="Toshakov S.V."/>
            <person name="Kabanova A.P."/>
            <person name="Barannik A.P."/>
            <person name="Shneider M."/>
            <person name="Ignatov A.N."/>
            <person name="Miroshnikov K.A."/>
        </authorList>
    </citation>
    <scope>NUCLEOTIDE SEQUENCE [LARGE SCALE GENOMIC DNA]</scope>
    <source>
        <strain evidence="1">F131</strain>
    </source>
</reference>
<protein>
    <submittedName>
        <fullName evidence="2">Negative regulator GrlR</fullName>
    </submittedName>
</protein>